<feature type="region of interest" description="Disordered" evidence="12">
    <location>
        <begin position="1"/>
        <end position="85"/>
    </location>
</feature>
<feature type="non-terminal residue" evidence="15">
    <location>
        <position position="456"/>
    </location>
</feature>
<dbReference type="STRING" id="72004.ENSBMUP00000029266"/>
<dbReference type="PANTHER" id="PTHR45935">
    <property type="entry name" value="PROTEIN ZBED8-RELATED"/>
    <property type="match status" value="1"/>
</dbReference>
<reference evidence="15 16" key="1">
    <citation type="journal article" date="2012" name="Nat. Genet.">
        <title>The yak genome and adaptation to life at high altitude.</title>
        <authorList>
            <person name="Qiu Q."/>
            <person name="Zhang G."/>
            <person name="Ma T."/>
            <person name="Qian W."/>
            <person name="Wang J."/>
            <person name="Ye Z."/>
            <person name="Cao C."/>
            <person name="Hu Q."/>
            <person name="Kim J."/>
            <person name="Larkin D.M."/>
            <person name="Auvil L."/>
            <person name="Capitanu B."/>
            <person name="Ma J."/>
            <person name="Lewin H.A."/>
            <person name="Qian X."/>
            <person name="Lang Y."/>
            <person name="Zhou R."/>
            <person name="Wang L."/>
            <person name="Wang K."/>
            <person name="Xia J."/>
            <person name="Liao S."/>
            <person name="Pan S."/>
            <person name="Lu X."/>
            <person name="Hou H."/>
            <person name="Wang Y."/>
            <person name="Zang X."/>
            <person name="Yin Y."/>
            <person name="Ma H."/>
            <person name="Zhang J."/>
            <person name="Wang Z."/>
            <person name="Zhang Y."/>
            <person name="Zhang D."/>
            <person name="Yonezawa T."/>
            <person name="Hasegawa M."/>
            <person name="Zhong Y."/>
            <person name="Liu W."/>
            <person name="Zhang Y."/>
            <person name="Huang Z."/>
            <person name="Zhang S."/>
            <person name="Long R."/>
            <person name="Yang H."/>
            <person name="Wang J."/>
            <person name="Lenstra J.A."/>
            <person name="Cooper D.N."/>
            <person name="Wu Y."/>
            <person name="Wang J."/>
            <person name="Shi P."/>
            <person name="Wang J."/>
            <person name="Liu J."/>
        </authorList>
    </citation>
    <scope>NUCLEOTIDE SEQUENCE [LARGE SCALE GENOMIC DNA]</scope>
    <source>
        <strain evidence="16">yakQH1</strain>
    </source>
</reference>
<dbReference type="PROSITE" id="PS00028">
    <property type="entry name" value="ZINC_FINGER_C2H2_1"/>
    <property type="match status" value="2"/>
</dbReference>
<dbReference type="SUPFAM" id="SSF109640">
    <property type="entry name" value="KRAB domain (Kruppel-associated box)"/>
    <property type="match status" value="1"/>
</dbReference>
<keyword evidence="2" id="KW-0479">Metal-binding</keyword>
<keyword evidence="3" id="KW-0677">Repeat</keyword>
<protein>
    <submittedName>
        <fullName evidence="15">Zinc finger protein 446</fullName>
    </submittedName>
</protein>
<evidence type="ECO:0000256" key="5">
    <source>
        <dbReference type="ARBA" id="ARBA00022833"/>
    </source>
</evidence>
<keyword evidence="6" id="KW-0805">Transcription regulation</keyword>
<proteinExistence type="predicted"/>
<name>L8I4W7_9CETA</name>
<evidence type="ECO:0000256" key="7">
    <source>
        <dbReference type="ARBA" id="ARBA00023125"/>
    </source>
</evidence>
<dbReference type="PANTHER" id="PTHR45935:SF27">
    <property type="entry name" value="ZINC FINGER PROTEIN 446"/>
    <property type="match status" value="1"/>
</dbReference>
<dbReference type="Gene3D" id="6.10.140.140">
    <property type="match status" value="1"/>
</dbReference>
<evidence type="ECO:0000313" key="16">
    <source>
        <dbReference type="Proteomes" id="UP000011080"/>
    </source>
</evidence>
<dbReference type="SMART" id="SM00349">
    <property type="entry name" value="KRAB"/>
    <property type="match status" value="1"/>
</dbReference>
<dbReference type="CDD" id="cd07936">
    <property type="entry name" value="SCAN"/>
    <property type="match status" value="1"/>
</dbReference>
<evidence type="ECO:0000256" key="10">
    <source>
        <dbReference type="PROSITE-ProRule" id="PRU00042"/>
    </source>
</evidence>
<dbReference type="GO" id="GO:0008270">
    <property type="term" value="F:zinc ion binding"/>
    <property type="evidence" value="ECO:0007669"/>
    <property type="project" value="UniProtKB-KW"/>
</dbReference>
<dbReference type="EMBL" id="JH881964">
    <property type="protein sequence ID" value="ELR51550.1"/>
    <property type="molecule type" value="Genomic_DNA"/>
</dbReference>
<dbReference type="FunFam" id="1.10.4020.10:FF:000001">
    <property type="entry name" value="zinc finger protein 263 isoform X1"/>
    <property type="match status" value="1"/>
</dbReference>
<keyword evidence="7" id="KW-0238">DNA-binding</keyword>
<dbReference type="FunFam" id="3.30.160.60:FF:000128">
    <property type="entry name" value="zinc finger protein 268 isoform X1"/>
    <property type="match status" value="1"/>
</dbReference>
<dbReference type="InterPro" id="IPR001909">
    <property type="entry name" value="KRAB"/>
</dbReference>
<dbReference type="InterPro" id="IPR003309">
    <property type="entry name" value="SCAN_dom"/>
</dbReference>
<gene>
    <name evidence="15" type="ORF">M91_05993</name>
</gene>
<dbReference type="FunFam" id="3.30.160.60:FF:001246">
    <property type="entry name" value="Zinc finger protein 446"/>
    <property type="match status" value="1"/>
</dbReference>
<dbReference type="InterPro" id="IPR036236">
    <property type="entry name" value="Znf_C2H2_sf"/>
</dbReference>
<dbReference type="SMART" id="SM00431">
    <property type="entry name" value="SCAN"/>
    <property type="match status" value="1"/>
</dbReference>
<dbReference type="InterPro" id="IPR050916">
    <property type="entry name" value="SCAN-C2H2_zinc_finger"/>
</dbReference>
<dbReference type="InterPro" id="IPR013087">
    <property type="entry name" value="Znf_C2H2_type"/>
</dbReference>
<dbReference type="Pfam" id="PF02023">
    <property type="entry name" value="SCAN"/>
    <property type="match status" value="1"/>
</dbReference>
<evidence type="ECO:0000256" key="12">
    <source>
        <dbReference type="SAM" id="MobiDB-lite"/>
    </source>
</evidence>
<feature type="domain" description="SCAN box" evidence="14">
    <location>
        <begin position="134"/>
        <end position="215"/>
    </location>
</feature>
<evidence type="ECO:0000256" key="8">
    <source>
        <dbReference type="ARBA" id="ARBA00023163"/>
    </source>
</evidence>
<evidence type="ECO:0000313" key="15">
    <source>
        <dbReference type="EMBL" id="ELR51550.1"/>
    </source>
</evidence>
<dbReference type="CDD" id="cd07765">
    <property type="entry name" value="KRAB_A-box"/>
    <property type="match status" value="1"/>
</dbReference>
<feature type="domain" description="C2H2-type" evidence="13">
    <location>
        <begin position="401"/>
        <end position="428"/>
    </location>
</feature>
<dbReference type="GO" id="GO:0005634">
    <property type="term" value="C:nucleus"/>
    <property type="evidence" value="ECO:0007669"/>
    <property type="project" value="UniProtKB-SubCell"/>
</dbReference>
<dbReference type="Pfam" id="PF01352">
    <property type="entry name" value="KRAB"/>
    <property type="match status" value="1"/>
</dbReference>
<keyword evidence="4 10" id="KW-0863">Zinc-finger</keyword>
<dbReference type="InterPro" id="IPR036051">
    <property type="entry name" value="KRAB_dom_sf"/>
</dbReference>
<evidence type="ECO:0000256" key="9">
    <source>
        <dbReference type="ARBA" id="ARBA00023242"/>
    </source>
</evidence>
<dbReference type="PROSITE" id="PS50157">
    <property type="entry name" value="ZINC_FINGER_C2H2_2"/>
    <property type="match status" value="2"/>
</dbReference>
<dbReference type="PROSITE" id="PS50804">
    <property type="entry name" value="SCAN_BOX"/>
    <property type="match status" value="1"/>
</dbReference>
<evidence type="ECO:0000259" key="14">
    <source>
        <dbReference type="PROSITE" id="PS50804"/>
    </source>
</evidence>
<keyword evidence="5" id="KW-0862">Zinc</keyword>
<feature type="region of interest" description="Disordered" evidence="12">
    <location>
        <begin position="242"/>
        <end position="271"/>
    </location>
</feature>
<evidence type="ECO:0000256" key="3">
    <source>
        <dbReference type="ARBA" id="ARBA00022737"/>
    </source>
</evidence>
<keyword evidence="8" id="KW-0804">Transcription</keyword>
<dbReference type="Proteomes" id="UP000011080">
    <property type="component" value="Unassembled WGS sequence"/>
</dbReference>
<evidence type="ECO:0000256" key="1">
    <source>
        <dbReference type="ARBA" id="ARBA00004123"/>
    </source>
</evidence>
<dbReference type="SUPFAM" id="SSF57667">
    <property type="entry name" value="beta-beta-alpha zinc fingers"/>
    <property type="match status" value="1"/>
</dbReference>
<feature type="region of interest" description="Disordered" evidence="12">
    <location>
        <begin position="286"/>
        <end position="319"/>
    </location>
</feature>
<evidence type="ECO:0000256" key="6">
    <source>
        <dbReference type="ARBA" id="ARBA00023015"/>
    </source>
</evidence>
<keyword evidence="9 11" id="KW-0539">Nucleus</keyword>
<dbReference type="GO" id="GO:0003677">
    <property type="term" value="F:DNA binding"/>
    <property type="evidence" value="ECO:0007669"/>
    <property type="project" value="UniProtKB-KW"/>
</dbReference>
<feature type="domain" description="C2H2-type" evidence="13">
    <location>
        <begin position="429"/>
        <end position="456"/>
    </location>
</feature>
<organism evidence="15 16">
    <name type="scientific">Bos mutus</name>
    <name type="common">wild yak</name>
    <dbReference type="NCBI Taxonomy" id="72004"/>
    <lineage>
        <taxon>Eukaryota</taxon>
        <taxon>Metazoa</taxon>
        <taxon>Chordata</taxon>
        <taxon>Craniata</taxon>
        <taxon>Vertebrata</taxon>
        <taxon>Euteleostomi</taxon>
        <taxon>Mammalia</taxon>
        <taxon>Eutheria</taxon>
        <taxon>Laurasiatheria</taxon>
        <taxon>Artiodactyla</taxon>
        <taxon>Ruminantia</taxon>
        <taxon>Pecora</taxon>
        <taxon>Bovidae</taxon>
        <taxon>Bovinae</taxon>
        <taxon>Bos</taxon>
    </lineage>
</organism>
<sequence>QRPEVSSISAVGESSGAGAKGERLPGRGGRPPKPAAPQMPHGGTGRPSVMRGLRERAPALRPLPCSRAEAHGKRSPTGGGRGLGADHHLAVPWKLHPTPSGSRKIPRTMPSPLGPPNLPSLDPEAIPENPETARQRFRGFCYQEVAGPRVALARLQFLCHQWLQPEAHSKEQILDLLVLEQFLGALPPEIQAWVRGQQPGSPEEAVILVEDLQRDPGQLLGWITAHVLQQAVLPATQKTEELVGGVHPSGTVEPLRAASGEGPKDAQMEGNAQLSCSVKEEPDGYMQEIASSSPPPPAQSHKEHVEQQEPTSAPFQPPRLQEWGLLEPSQKELYWDAMLEKYGTVVSLGEDPSPCPGPWAHLASQRFPRAGLPHPLPESRAESQPEVLSTGSEGRRRLRPYACEECGHSFSWKSQLVIHRKGHAGQRRHLCADCGHSFDWKSQLVIHRKSHRPEAP</sequence>
<evidence type="ECO:0000256" key="11">
    <source>
        <dbReference type="PROSITE-ProRule" id="PRU00187"/>
    </source>
</evidence>
<accession>L8I4W7</accession>
<evidence type="ECO:0000259" key="13">
    <source>
        <dbReference type="PROSITE" id="PS50157"/>
    </source>
</evidence>
<comment type="subcellular location">
    <subcellularLocation>
        <location evidence="1 11">Nucleus</location>
    </subcellularLocation>
</comment>
<dbReference type="SUPFAM" id="SSF47353">
    <property type="entry name" value="Retrovirus capsid dimerization domain-like"/>
    <property type="match status" value="1"/>
</dbReference>
<dbReference type="Gene3D" id="3.30.160.60">
    <property type="entry name" value="Classic Zinc Finger"/>
    <property type="match status" value="2"/>
</dbReference>
<dbReference type="Gene3D" id="1.10.4020.10">
    <property type="entry name" value="DNA breaking-rejoining enzymes"/>
    <property type="match status" value="1"/>
</dbReference>
<feature type="region of interest" description="Disordered" evidence="12">
    <location>
        <begin position="373"/>
        <end position="393"/>
    </location>
</feature>
<dbReference type="GO" id="GO:0006355">
    <property type="term" value="P:regulation of DNA-templated transcription"/>
    <property type="evidence" value="ECO:0007669"/>
    <property type="project" value="InterPro"/>
</dbReference>
<dbReference type="SMART" id="SM00355">
    <property type="entry name" value="ZnF_C2H2"/>
    <property type="match status" value="2"/>
</dbReference>
<dbReference type="InterPro" id="IPR038269">
    <property type="entry name" value="SCAN_sf"/>
</dbReference>
<evidence type="ECO:0000256" key="4">
    <source>
        <dbReference type="ARBA" id="ARBA00022771"/>
    </source>
</evidence>
<dbReference type="AlphaFoldDB" id="L8I4W7"/>
<evidence type="ECO:0000256" key="2">
    <source>
        <dbReference type="ARBA" id="ARBA00022723"/>
    </source>
</evidence>